<organism evidence="1 2">
    <name type="scientific">Nitritalea halalkaliphila LW7</name>
    <dbReference type="NCBI Taxonomy" id="1189621"/>
    <lineage>
        <taxon>Bacteria</taxon>
        <taxon>Pseudomonadati</taxon>
        <taxon>Bacteroidota</taxon>
        <taxon>Cytophagia</taxon>
        <taxon>Cytophagales</taxon>
        <taxon>Cyclobacteriaceae</taxon>
        <taxon>Nitritalea</taxon>
    </lineage>
</organism>
<sequence>MRDLKSNFTTVRKAFKYHFFAQNVVTSSALQKHYLAAYAAETDAEFLVLKDIIADGLNLFQSFFGFRSESFIAANYVWPQELESFLANKKIRFIQSQRGQIAPVLNLNKRKNLYHYFGQKNKYNQRFFLRNVLFEPYINQDYDWVDAALKEIGNAFLFNQPAIICSHRINYVSGMSVENRDKSLFKLRSLLKAALKKWPDVRFMSSDQLGRHCFPSSTV</sequence>
<dbReference type="AlphaFoldDB" id="I5C623"/>
<dbReference type="EMBL" id="AJYA01000015">
    <property type="protein sequence ID" value="EIM77275.1"/>
    <property type="molecule type" value="Genomic_DNA"/>
</dbReference>
<accession>I5C623</accession>
<evidence type="ECO:0000313" key="2">
    <source>
        <dbReference type="Proteomes" id="UP000005551"/>
    </source>
</evidence>
<gene>
    <name evidence="1" type="ORF">A3SI_06799</name>
</gene>
<keyword evidence="2" id="KW-1185">Reference proteome</keyword>
<evidence type="ECO:0000313" key="1">
    <source>
        <dbReference type="EMBL" id="EIM77275.1"/>
    </source>
</evidence>
<dbReference type="Proteomes" id="UP000005551">
    <property type="component" value="Unassembled WGS sequence"/>
</dbReference>
<reference evidence="1 2" key="1">
    <citation type="submission" date="2012-05" db="EMBL/GenBank/DDBJ databases">
        <title>Genome sequence of Nitritalea halalkaliphila LW7.</title>
        <authorList>
            <person name="Jangir P.K."/>
            <person name="Singh A."/>
            <person name="Shivaji S."/>
            <person name="Sharma R."/>
        </authorList>
    </citation>
    <scope>NUCLEOTIDE SEQUENCE [LARGE SCALE GENOMIC DNA]</scope>
    <source>
        <strain evidence="1 2">LW7</strain>
    </source>
</reference>
<comment type="caution">
    <text evidence="1">The sequence shown here is derived from an EMBL/GenBank/DDBJ whole genome shotgun (WGS) entry which is preliminary data.</text>
</comment>
<dbReference type="STRING" id="1189621.A3SI_06799"/>
<proteinExistence type="predicted"/>
<protein>
    <submittedName>
        <fullName evidence="1">Uncharacterized protein</fullName>
    </submittedName>
</protein>
<name>I5C623_9BACT</name>